<evidence type="ECO:0000313" key="3">
    <source>
        <dbReference type="EMBL" id="CDF35923.1"/>
    </source>
</evidence>
<evidence type="ECO:0000256" key="1">
    <source>
        <dbReference type="SAM" id="Coils"/>
    </source>
</evidence>
<reference evidence="4" key="1">
    <citation type="journal article" date="2013" name="Proc. Natl. Acad. Sci. U.S.A.">
        <title>Genome structure and metabolic features in the red seaweed Chondrus crispus shed light on evolution of the Archaeplastida.</title>
        <authorList>
            <person name="Collen J."/>
            <person name="Porcel B."/>
            <person name="Carre W."/>
            <person name="Ball S.G."/>
            <person name="Chaparro C."/>
            <person name="Tonon T."/>
            <person name="Barbeyron T."/>
            <person name="Michel G."/>
            <person name="Noel B."/>
            <person name="Valentin K."/>
            <person name="Elias M."/>
            <person name="Artiguenave F."/>
            <person name="Arun A."/>
            <person name="Aury J.M."/>
            <person name="Barbosa-Neto J.F."/>
            <person name="Bothwell J.H."/>
            <person name="Bouget F.Y."/>
            <person name="Brillet L."/>
            <person name="Cabello-Hurtado F."/>
            <person name="Capella-Gutierrez S."/>
            <person name="Charrier B."/>
            <person name="Cladiere L."/>
            <person name="Cock J.M."/>
            <person name="Coelho S.M."/>
            <person name="Colleoni C."/>
            <person name="Czjzek M."/>
            <person name="Da Silva C."/>
            <person name="Delage L."/>
            <person name="Denoeud F."/>
            <person name="Deschamps P."/>
            <person name="Dittami S.M."/>
            <person name="Gabaldon T."/>
            <person name="Gachon C.M."/>
            <person name="Groisillier A."/>
            <person name="Herve C."/>
            <person name="Jabbari K."/>
            <person name="Katinka M."/>
            <person name="Kloareg B."/>
            <person name="Kowalczyk N."/>
            <person name="Labadie K."/>
            <person name="Leblanc C."/>
            <person name="Lopez P.J."/>
            <person name="McLachlan D.H."/>
            <person name="Meslet-Cladiere L."/>
            <person name="Moustafa A."/>
            <person name="Nehr Z."/>
            <person name="Nyvall Collen P."/>
            <person name="Panaud O."/>
            <person name="Partensky F."/>
            <person name="Poulain J."/>
            <person name="Rensing S.A."/>
            <person name="Rousvoal S."/>
            <person name="Samson G."/>
            <person name="Symeonidi A."/>
            <person name="Weissenbach J."/>
            <person name="Zambounis A."/>
            <person name="Wincker P."/>
            <person name="Boyen C."/>
        </authorList>
    </citation>
    <scope>NUCLEOTIDE SEQUENCE [LARGE SCALE GENOMIC DNA]</scope>
    <source>
        <strain evidence="4">cv. Stackhouse</strain>
    </source>
</reference>
<protein>
    <submittedName>
        <fullName evidence="3">Uncharacterized protein</fullName>
    </submittedName>
</protein>
<gene>
    <name evidence="3" type="ORF">CHC_T00004305001</name>
</gene>
<dbReference type="RefSeq" id="XP_005715742.1">
    <property type="nucleotide sequence ID" value="XM_005715685.1"/>
</dbReference>
<dbReference type="Gramene" id="CDF35923">
    <property type="protein sequence ID" value="CDF35923"/>
    <property type="gene ID" value="CHC_T00004305001"/>
</dbReference>
<organism evidence="3 4">
    <name type="scientific">Chondrus crispus</name>
    <name type="common">Carrageen Irish moss</name>
    <name type="synonym">Polymorpha crispa</name>
    <dbReference type="NCBI Taxonomy" id="2769"/>
    <lineage>
        <taxon>Eukaryota</taxon>
        <taxon>Rhodophyta</taxon>
        <taxon>Florideophyceae</taxon>
        <taxon>Rhodymeniophycidae</taxon>
        <taxon>Gigartinales</taxon>
        <taxon>Gigartinaceae</taxon>
        <taxon>Chondrus</taxon>
    </lineage>
</organism>
<proteinExistence type="predicted"/>
<feature type="coiled-coil region" evidence="1">
    <location>
        <begin position="5"/>
        <end position="61"/>
    </location>
</feature>
<dbReference type="KEGG" id="ccp:CHC_T00004305001"/>
<feature type="compositionally biased region" description="Polar residues" evidence="2">
    <location>
        <begin position="104"/>
        <end position="122"/>
    </location>
</feature>
<sequence>MTASVHALRERLHTREHELKVLREKIEKARQAASSPATKSISAIQQRYMAAVAELDKKEKEIPKPIVNSSTAGVSNLASKWNQGISSAQVTKTRVDVRGDVRGTQKNFNASDVPKATSNQPTKTKKSNVDPGPAELLVEDEDAGLPSWAINQSKKVIRKENARSSIRDVDVKEIQGSVLTNAARDGSEAQGESVEAKGNVKAALAMWGKTAEEDTLLLKKKMEEEERRKAAEAIKHKEKKKEERERAAKAAIERFASLTLSSLPAQEPTKEVELVAYLERKIVLVEKEIKITEEELSKLEDN</sequence>
<keyword evidence="4" id="KW-1185">Reference proteome</keyword>
<keyword evidence="1" id="KW-0175">Coiled coil</keyword>
<dbReference type="OMA" id="PEWAKNQ"/>
<feature type="compositionally biased region" description="Basic and acidic residues" evidence="2">
    <location>
        <begin position="93"/>
        <end position="103"/>
    </location>
</feature>
<feature type="coiled-coil region" evidence="1">
    <location>
        <begin position="220"/>
        <end position="302"/>
    </location>
</feature>
<evidence type="ECO:0000313" key="4">
    <source>
        <dbReference type="Proteomes" id="UP000012073"/>
    </source>
</evidence>
<dbReference type="GeneID" id="17323463"/>
<dbReference type="EMBL" id="HG001751">
    <property type="protein sequence ID" value="CDF35923.1"/>
    <property type="molecule type" value="Genomic_DNA"/>
</dbReference>
<feature type="region of interest" description="Disordered" evidence="2">
    <location>
        <begin position="85"/>
        <end position="140"/>
    </location>
</feature>
<dbReference type="Proteomes" id="UP000012073">
    <property type="component" value="Unassembled WGS sequence"/>
</dbReference>
<evidence type="ECO:0000256" key="2">
    <source>
        <dbReference type="SAM" id="MobiDB-lite"/>
    </source>
</evidence>
<accession>R7QDT3</accession>
<dbReference type="AlphaFoldDB" id="R7QDT3"/>
<dbReference type="OrthoDB" id="4765at2759"/>
<name>R7QDT3_CHOCR</name>